<sequence>MRTTQNFDTGKLIESVPNFLSSYTNVNGTKLHYLTGGKGETLILIPGYPETWWAYHKIMPALAENYQVIVVEMRGMGQSDKPMDGYDKKNMAKDVYELVTNLGLRKVHIAGHDIGAHVAYSFAVNYPDKTSKLIMLDTPHPDAGMYNLPMLPILGADYVYPWWLAFNQVKELPEQLLEGKMNVVIDWLFDNLLKNPNSMTTFDRAVYTSAYNDKNAIRASNAWYQTIPQDIEDSKTYSKLNLPVLGIGGSGFEMLKMWLPNVATDFKVEKIADCGHFILSEKPNETAELIIDFLR</sequence>
<dbReference type="GO" id="GO:0016787">
    <property type="term" value="F:hydrolase activity"/>
    <property type="evidence" value="ECO:0007669"/>
    <property type="project" value="UniProtKB-KW"/>
</dbReference>
<feature type="domain" description="AB hydrolase-1" evidence="2">
    <location>
        <begin position="41"/>
        <end position="164"/>
    </location>
</feature>
<dbReference type="Proteomes" id="UP000325141">
    <property type="component" value="Unassembled WGS sequence"/>
</dbReference>
<dbReference type="PRINTS" id="PR00412">
    <property type="entry name" value="EPOXHYDRLASE"/>
</dbReference>
<comment type="caution">
    <text evidence="3">The sequence shown here is derived from an EMBL/GenBank/DDBJ whole genome shotgun (WGS) entry which is preliminary data.</text>
</comment>
<protein>
    <submittedName>
        <fullName evidence="3">Alpha/beta hydrolase</fullName>
    </submittedName>
</protein>
<evidence type="ECO:0000313" key="4">
    <source>
        <dbReference type="Proteomes" id="UP000325141"/>
    </source>
</evidence>
<organism evidence="3 4">
    <name type="scientific">Paenimyroides baculatum</name>
    <dbReference type="NCBI Taxonomy" id="2608000"/>
    <lineage>
        <taxon>Bacteria</taxon>
        <taxon>Pseudomonadati</taxon>
        <taxon>Bacteroidota</taxon>
        <taxon>Flavobacteriia</taxon>
        <taxon>Flavobacteriales</taxon>
        <taxon>Flavobacteriaceae</taxon>
        <taxon>Paenimyroides</taxon>
    </lineage>
</organism>
<dbReference type="SUPFAM" id="SSF53474">
    <property type="entry name" value="alpha/beta-Hydrolases"/>
    <property type="match status" value="1"/>
</dbReference>
<dbReference type="InterPro" id="IPR000639">
    <property type="entry name" value="Epox_hydrolase-like"/>
</dbReference>
<dbReference type="Pfam" id="PF00561">
    <property type="entry name" value="Abhydrolase_1"/>
    <property type="match status" value="1"/>
</dbReference>
<keyword evidence="4" id="KW-1185">Reference proteome</keyword>
<dbReference type="Gene3D" id="3.40.50.1820">
    <property type="entry name" value="alpha/beta hydrolase"/>
    <property type="match status" value="1"/>
</dbReference>
<gene>
    <name evidence="3" type="ORF">F0460_15045</name>
</gene>
<dbReference type="PANTHER" id="PTHR43329">
    <property type="entry name" value="EPOXIDE HYDROLASE"/>
    <property type="match status" value="1"/>
</dbReference>
<dbReference type="InterPro" id="IPR000073">
    <property type="entry name" value="AB_hydrolase_1"/>
</dbReference>
<reference evidence="3 4" key="1">
    <citation type="submission" date="2019-09" db="EMBL/GenBank/DDBJ databases">
        <title>Genome sequence and assembly of Flavobacterium sp.</title>
        <authorList>
            <person name="Chhetri G."/>
        </authorList>
    </citation>
    <scope>NUCLEOTIDE SEQUENCE [LARGE SCALE GENOMIC DNA]</scope>
    <source>
        <strain evidence="3 4">SNL9</strain>
    </source>
</reference>
<dbReference type="EMBL" id="VWSG01000016">
    <property type="protein sequence ID" value="KAA5531823.1"/>
    <property type="molecule type" value="Genomic_DNA"/>
</dbReference>
<evidence type="ECO:0000259" key="2">
    <source>
        <dbReference type="Pfam" id="PF00561"/>
    </source>
</evidence>
<dbReference type="PRINTS" id="PR00111">
    <property type="entry name" value="ABHYDROLASE"/>
</dbReference>
<evidence type="ECO:0000313" key="3">
    <source>
        <dbReference type="EMBL" id="KAA5531823.1"/>
    </source>
</evidence>
<dbReference type="InterPro" id="IPR029058">
    <property type="entry name" value="AB_hydrolase_fold"/>
</dbReference>
<evidence type="ECO:0000256" key="1">
    <source>
        <dbReference type="ARBA" id="ARBA00022801"/>
    </source>
</evidence>
<proteinExistence type="predicted"/>
<accession>A0A5M6C9W0</accession>
<dbReference type="AlphaFoldDB" id="A0A5M6C9W0"/>
<name>A0A5M6C9W0_9FLAO</name>
<keyword evidence="1 3" id="KW-0378">Hydrolase</keyword>